<feature type="transmembrane region" description="Helical" evidence="6">
    <location>
        <begin position="163"/>
        <end position="185"/>
    </location>
</feature>
<keyword evidence="2" id="KW-1003">Cell membrane</keyword>
<dbReference type="InterPro" id="IPR036259">
    <property type="entry name" value="MFS_trans_sf"/>
</dbReference>
<sequence>MTRSVDASEPDVSISGRSTIHRARRILAIRPFRRLWFITYLCSTADWLALLAVTSFATKLTDNYTVQNLAFSAVVLTNLLPGLIFAPVGGLLADRFDRRKIMIICDMGRFILLVSMALAGSAWWLFAGNILVGCCAAMWIPSKDAALPNLLRRPDQVETANQLGLVMTYGIAVVSGGGILTFLYGMETLFHISPDVFGELGLAKVALALNGVLYLSSAVLTLRIPELSLRSNLPAISLEFQRGPTAGSNEKPSFWSMISDSVKFVRREPLIRGLLIGMTGAFAAGGIVIGSLKPYSSSLMGGDASFSLLFIFAFIGAGIGMTAAPKVTHRIPRDRLFGIAIITAGFFLIIASMSPHLAVSLLTVMAIGASAGAAFLTGVTIIGTSVDDAHRGRVNALYQALMKTVLFGATAVTPLPIGLLQPQTIMVLGRQTTVDGTRPVLFAGAVLAIVLGVVAYRRMDSRRARPIIADLRALVNHKASEDGLLIAFEGRDPYAVNLQADRLAEYMRSRGCHTLLATENQTDVDLTVIPLLDMPLHSVRARSLLTAALRADLLERQVKPALARGEVVIMPNFHDSPHASIAAQAGLETDEIDDLTGWTTAGLLPNFTIVLDSECAPNSDVHSEESMHGRWDAWHMIGDIAATRPDKFAAIDTENATAAEIHERVIANLPAPLKAKIDLY</sequence>
<dbReference type="RefSeq" id="WP_233728456.1">
    <property type="nucleotide sequence ID" value="NZ_JAJVCN010000002.1"/>
</dbReference>
<dbReference type="SUPFAM" id="SSF103473">
    <property type="entry name" value="MFS general substrate transporter"/>
    <property type="match status" value="1"/>
</dbReference>
<comment type="subcellular location">
    <subcellularLocation>
        <location evidence="1">Cell membrane</location>
        <topology evidence="1">Multi-pass membrane protein</topology>
    </subcellularLocation>
</comment>
<evidence type="ECO:0000313" key="8">
    <source>
        <dbReference type="Proteomes" id="UP001521150"/>
    </source>
</evidence>
<keyword evidence="4 6" id="KW-1133">Transmembrane helix</keyword>
<organism evidence="7 8">
    <name type="scientific">Kibdelosporangium philippinense</name>
    <dbReference type="NCBI Taxonomy" id="211113"/>
    <lineage>
        <taxon>Bacteria</taxon>
        <taxon>Bacillati</taxon>
        <taxon>Actinomycetota</taxon>
        <taxon>Actinomycetes</taxon>
        <taxon>Pseudonocardiales</taxon>
        <taxon>Pseudonocardiaceae</taxon>
        <taxon>Kibdelosporangium</taxon>
    </lineage>
</organism>
<feature type="transmembrane region" description="Helical" evidence="6">
    <location>
        <begin position="359"/>
        <end position="384"/>
    </location>
</feature>
<evidence type="ECO:0000256" key="5">
    <source>
        <dbReference type="ARBA" id="ARBA00023136"/>
    </source>
</evidence>
<feature type="transmembrane region" description="Helical" evidence="6">
    <location>
        <begin position="336"/>
        <end position="353"/>
    </location>
</feature>
<feature type="transmembrane region" description="Helical" evidence="6">
    <location>
        <begin position="273"/>
        <end position="292"/>
    </location>
</feature>
<feature type="transmembrane region" description="Helical" evidence="6">
    <location>
        <begin position="439"/>
        <end position="456"/>
    </location>
</feature>
<keyword evidence="8" id="KW-1185">Reference proteome</keyword>
<name>A0ABS8ZI52_9PSEU</name>
<accession>A0ABS8ZI52</accession>
<feature type="transmembrane region" description="Helical" evidence="6">
    <location>
        <begin position="35"/>
        <end position="57"/>
    </location>
</feature>
<evidence type="ECO:0000256" key="4">
    <source>
        <dbReference type="ARBA" id="ARBA00022989"/>
    </source>
</evidence>
<reference evidence="7 8" key="1">
    <citation type="submission" date="2021-12" db="EMBL/GenBank/DDBJ databases">
        <title>Genome sequence of Kibdelosporangium philippinense ATCC 49844.</title>
        <authorList>
            <person name="Fedorov E.A."/>
            <person name="Omeragic M."/>
            <person name="Shalygina K.F."/>
            <person name="Maclea K.S."/>
        </authorList>
    </citation>
    <scope>NUCLEOTIDE SEQUENCE [LARGE SCALE GENOMIC DNA]</scope>
    <source>
        <strain evidence="7 8">ATCC 49844</strain>
    </source>
</reference>
<feature type="transmembrane region" description="Helical" evidence="6">
    <location>
        <begin position="304"/>
        <end position="324"/>
    </location>
</feature>
<feature type="transmembrane region" description="Helical" evidence="6">
    <location>
        <begin position="69"/>
        <end position="89"/>
    </location>
</feature>
<keyword evidence="3 6" id="KW-0812">Transmembrane</keyword>
<comment type="caution">
    <text evidence="7">The sequence shown here is derived from an EMBL/GenBank/DDBJ whole genome shotgun (WGS) entry which is preliminary data.</text>
</comment>
<evidence type="ECO:0000256" key="6">
    <source>
        <dbReference type="SAM" id="Phobius"/>
    </source>
</evidence>
<dbReference type="Gene3D" id="3.40.50.300">
    <property type="entry name" value="P-loop containing nucleotide triphosphate hydrolases"/>
    <property type="match status" value="1"/>
</dbReference>
<evidence type="ECO:0000256" key="2">
    <source>
        <dbReference type="ARBA" id="ARBA00022475"/>
    </source>
</evidence>
<dbReference type="CDD" id="cd06173">
    <property type="entry name" value="MFS_MefA_like"/>
    <property type="match status" value="1"/>
</dbReference>
<protein>
    <submittedName>
        <fullName evidence="7">MFS transporter</fullName>
    </submittedName>
</protein>
<gene>
    <name evidence="7" type="ORF">LWC34_30150</name>
</gene>
<evidence type="ECO:0000313" key="7">
    <source>
        <dbReference type="EMBL" id="MCE7007059.1"/>
    </source>
</evidence>
<dbReference type="Proteomes" id="UP001521150">
    <property type="component" value="Unassembled WGS sequence"/>
</dbReference>
<feature type="transmembrane region" description="Helical" evidence="6">
    <location>
        <begin position="205"/>
        <end position="224"/>
    </location>
</feature>
<feature type="transmembrane region" description="Helical" evidence="6">
    <location>
        <begin position="396"/>
        <end position="419"/>
    </location>
</feature>
<evidence type="ECO:0000256" key="1">
    <source>
        <dbReference type="ARBA" id="ARBA00004651"/>
    </source>
</evidence>
<dbReference type="Pfam" id="PF07690">
    <property type="entry name" value="MFS_1"/>
    <property type="match status" value="1"/>
</dbReference>
<proteinExistence type="predicted"/>
<dbReference type="PANTHER" id="PTHR23513:SF6">
    <property type="entry name" value="MAJOR FACILITATOR SUPERFAMILY ASSOCIATED DOMAIN-CONTAINING PROTEIN"/>
    <property type="match status" value="1"/>
</dbReference>
<keyword evidence="5 6" id="KW-0472">Membrane</keyword>
<dbReference type="InterPro" id="IPR027417">
    <property type="entry name" value="P-loop_NTPase"/>
</dbReference>
<evidence type="ECO:0000256" key="3">
    <source>
        <dbReference type="ARBA" id="ARBA00022692"/>
    </source>
</evidence>
<dbReference type="Gene3D" id="1.20.1250.20">
    <property type="entry name" value="MFS general substrate transporter like domains"/>
    <property type="match status" value="1"/>
</dbReference>
<dbReference type="PANTHER" id="PTHR23513">
    <property type="entry name" value="INTEGRAL MEMBRANE EFFLUX PROTEIN-RELATED"/>
    <property type="match status" value="1"/>
</dbReference>
<dbReference type="EMBL" id="JAJVCN010000002">
    <property type="protein sequence ID" value="MCE7007059.1"/>
    <property type="molecule type" value="Genomic_DNA"/>
</dbReference>
<dbReference type="InterPro" id="IPR011701">
    <property type="entry name" value="MFS"/>
</dbReference>